<dbReference type="SUPFAM" id="SSF75169">
    <property type="entry name" value="DsrEFH-like"/>
    <property type="match status" value="1"/>
</dbReference>
<dbReference type="Pfam" id="PF02635">
    <property type="entry name" value="DsrE"/>
    <property type="match status" value="1"/>
</dbReference>
<comment type="caution">
    <text evidence="2">The sequence shown here is derived from an EMBL/GenBank/DDBJ whole genome shotgun (WGS) entry which is preliminary data.</text>
</comment>
<reference evidence="2" key="1">
    <citation type="submission" date="2022-11" db="EMBL/GenBank/DDBJ databases">
        <title>Alteromonas sp. nov., isolated from sea water of the Qingdao.</title>
        <authorList>
            <person name="Wang Q."/>
        </authorList>
    </citation>
    <scope>NUCLEOTIDE SEQUENCE</scope>
    <source>
        <strain evidence="2">ASW11-7</strain>
    </source>
</reference>
<evidence type="ECO:0000313" key="3">
    <source>
        <dbReference type="Proteomes" id="UP001142810"/>
    </source>
</evidence>
<keyword evidence="1" id="KW-0732">Signal</keyword>
<dbReference type="PANTHER" id="PTHR37691:SF1">
    <property type="entry name" value="BLR3518 PROTEIN"/>
    <property type="match status" value="1"/>
</dbReference>
<feature type="chain" id="PRO_5046940440" evidence="1">
    <location>
        <begin position="19"/>
        <end position="174"/>
    </location>
</feature>
<evidence type="ECO:0000256" key="1">
    <source>
        <dbReference type="SAM" id="SignalP"/>
    </source>
</evidence>
<name>A0ABT3PAT8_9ALTE</name>
<dbReference type="RefSeq" id="WP_265618765.1">
    <property type="nucleotide sequence ID" value="NZ_JAPFRD010000013.1"/>
</dbReference>
<dbReference type="InterPro" id="IPR027396">
    <property type="entry name" value="DsrEFH-like"/>
</dbReference>
<dbReference type="InterPro" id="IPR003787">
    <property type="entry name" value="Sulphur_relay_DsrE/F-like"/>
</dbReference>
<evidence type="ECO:0000313" key="2">
    <source>
        <dbReference type="EMBL" id="MCW8109885.1"/>
    </source>
</evidence>
<proteinExistence type="predicted"/>
<dbReference type="Gene3D" id="3.40.1260.10">
    <property type="entry name" value="DsrEFH-like"/>
    <property type="match status" value="1"/>
</dbReference>
<dbReference type="PANTHER" id="PTHR37691">
    <property type="entry name" value="BLR3518 PROTEIN"/>
    <property type="match status" value="1"/>
</dbReference>
<organism evidence="2 3">
    <name type="scientific">Alteromonas aquimaris</name>
    <dbReference type="NCBI Taxonomy" id="2998417"/>
    <lineage>
        <taxon>Bacteria</taxon>
        <taxon>Pseudomonadati</taxon>
        <taxon>Pseudomonadota</taxon>
        <taxon>Gammaproteobacteria</taxon>
        <taxon>Alteromonadales</taxon>
        <taxon>Alteromonadaceae</taxon>
        <taxon>Alteromonas/Salinimonas group</taxon>
        <taxon>Alteromonas</taxon>
    </lineage>
</organism>
<accession>A0ABT3PAT8</accession>
<dbReference type="Proteomes" id="UP001142810">
    <property type="component" value="Unassembled WGS sequence"/>
</dbReference>
<keyword evidence="3" id="KW-1185">Reference proteome</keyword>
<protein>
    <submittedName>
        <fullName evidence="2">DsrE family protein</fullName>
    </submittedName>
</protein>
<feature type="signal peptide" evidence="1">
    <location>
        <begin position="1"/>
        <end position="18"/>
    </location>
</feature>
<sequence>MARFTILASCLLSCSLSAGEFSTGPVFDDFGKHTATDGIHFEKGQTFKVVFDIAKDAEVGTLNRSFNSLARFINMHVANGIDMSNLQLAMVVHGAATHDLLTSKAYEKRHNSPSENVVLVNSLLEKGVSILVCGQSAAAHKIEKNELLPGVRVVLSAMTANAMLQQQGYTLNPF</sequence>
<dbReference type="EMBL" id="JAPFRD010000013">
    <property type="protein sequence ID" value="MCW8109885.1"/>
    <property type="molecule type" value="Genomic_DNA"/>
</dbReference>
<gene>
    <name evidence="2" type="ORF">OPS25_15365</name>
</gene>